<dbReference type="PROSITE" id="PS50972">
    <property type="entry name" value="PTERIN_BINDING"/>
    <property type="match status" value="1"/>
</dbReference>
<dbReference type="InterPro" id="IPR029063">
    <property type="entry name" value="SAM-dependent_MTases_sf"/>
</dbReference>
<dbReference type="Gene3D" id="3.40.50.150">
    <property type="entry name" value="Vaccinia Virus protein VP39"/>
    <property type="match status" value="1"/>
</dbReference>
<evidence type="ECO:0000256" key="1">
    <source>
        <dbReference type="ARBA" id="ARBA00022603"/>
    </source>
</evidence>
<keyword evidence="1" id="KW-0489">Methyltransferase</keyword>
<dbReference type="PANTHER" id="PTHR43464:SF19">
    <property type="entry name" value="UBIQUINONE BIOSYNTHESIS O-METHYLTRANSFERASE, MITOCHONDRIAL"/>
    <property type="match status" value="1"/>
</dbReference>
<evidence type="ECO:0000313" key="5">
    <source>
        <dbReference type="EMBL" id="VAW34300.1"/>
    </source>
</evidence>
<feature type="domain" description="Pterin-binding" evidence="4">
    <location>
        <begin position="1"/>
        <end position="89"/>
    </location>
</feature>
<dbReference type="PANTHER" id="PTHR43464">
    <property type="entry name" value="METHYLTRANSFERASE"/>
    <property type="match status" value="1"/>
</dbReference>
<evidence type="ECO:0000256" key="3">
    <source>
        <dbReference type="ARBA" id="ARBA00022691"/>
    </source>
</evidence>
<organism evidence="5">
    <name type="scientific">hydrothermal vent metagenome</name>
    <dbReference type="NCBI Taxonomy" id="652676"/>
    <lineage>
        <taxon>unclassified sequences</taxon>
        <taxon>metagenomes</taxon>
        <taxon>ecological metagenomes</taxon>
    </lineage>
</organism>
<dbReference type="EMBL" id="UOEU01000522">
    <property type="protein sequence ID" value="VAW34300.1"/>
    <property type="molecule type" value="Genomic_DNA"/>
</dbReference>
<dbReference type="InterPro" id="IPR000489">
    <property type="entry name" value="Pterin-binding_dom"/>
</dbReference>
<name>A0A3B0V089_9ZZZZ</name>
<evidence type="ECO:0000256" key="2">
    <source>
        <dbReference type="ARBA" id="ARBA00022679"/>
    </source>
</evidence>
<dbReference type="InterPro" id="IPR041698">
    <property type="entry name" value="Methyltransf_25"/>
</dbReference>
<proteinExistence type="predicted"/>
<feature type="non-terminal residue" evidence="5">
    <location>
        <position position="89"/>
    </location>
</feature>
<keyword evidence="3" id="KW-0949">S-adenosyl-L-methionine</keyword>
<dbReference type="CDD" id="cd02440">
    <property type="entry name" value="AdoMet_MTases"/>
    <property type="match status" value="1"/>
</dbReference>
<dbReference type="GO" id="GO:0008168">
    <property type="term" value="F:methyltransferase activity"/>
    <property type="evidence" value="ECO:0007669"/>
    <property type="project" value="UniProtKB-KW"/>
</dbReference>
<dbReference type="GO" id="GO:0032259">
    <property type="term" value="P:methylation"/>
    <property type="evidence" value="ECO:0007669"/>
    <property type="project" value="UniProtKB-KW"/>
</dbReference>
<dbReference type="GO" id="GO:0042558">
    <property type="term" value="P:pteridine-containing compound metabolic process"/>
    <property type="evidence" value="ECO:0007669"/>
    <property type="project" value="InterPro"/>
</dbReference>
<dbReference type="AlphaFoldDB" id="A0A3B0V089"/>
<sequence>MNNNFFTEGSPFLNHPLLTAVRTAQEVDFIEDQFKLPTGAHILDVGCGFGRHSIELARRGFAVTGIDPAAAMIAAAQKRAAETAVSIDF</sequence>
<keyword evidence="2" id="KW-0808">Transferase</keyword>
<evidence type="ECO:0000259" key="4">
    <source>
        <dbReference type="PROSITE" id="PS50972"/>
    </source>
</evidence>
<reference evidence="5" key="1">
    <citation type="submission" date="2018-06" db="EMBL/GenBank/DDBJ databases">
        <authorList>
            <person name="Zhirakovskaya E."/>
        </authorList>
    </citation>
    <scope>NUCLEOTIDE SEQUENCE</scope>
</reference>
<dbReference type="Pfam" id="PF13649">
    <property type="entry name" value="Methyltransf_25"/>
    <property type="match status" value="1"/>
</dbReference>
<gene>
    <name evidence="5" type="ORF">MNBD_CHLOROFLEXI01-407</name>
</gene>
<accession>A0A3B0V089</accession>
<protein>
    <recommendedName>
        <fullName evidence="4">Pterin-binding domain-containing protein</fullName>
    </recommendedName>
</protein>
<dbReference type="SUPFAM" id="SSF53335">
    <property type="entry name" value="S-adenosyl-L-methionine-dependent methyltransferases"/>
    <property type="match status" value="1"/>
</dbReference>